<feature type="chain" id="PRO_5026899543" evidence="1">
    <location>
        <begin position="24"/>
        <end position="505"/>
    </location>
</feature>
<dbReference type="EMBL" id="CADCTU010000496">
    <property type="protein sequence ID" value="CAA9323281.1"/>
    <property type="molecule type" value="Genomic_DNA"/>
</dbReference>
<feature type="signal peptide" evidence="1">
    <location>
        <begin position="1"/>
        <end position="23"/>
    </location>
</feature>
<dbReference type="InterPro" id="IPR047676">
    <property type="entry name" value="FxLYD_dom"/>
</dbReference>
<dbReference type="AlphaFoldDB" id="A0A6J4L5L0"/>
<gene>
    <name evidence="2" type="ORF">AVDCRST_MAG11-2107</name>
</gene>
<accession>A0A6J4L5L0</accession>
<dbReference type="Gene3D" id="1.25.40.10">
    <property type="entry name" value="Tetratricopeptide repeat domain"/>
    <property type="match status" value="1"/>
</dbReference>
<dbReference type="NCBIfam" id="NF038353">
    <property type="entry name" value="FxLYD_dom"/>
    <property type="match status" value="1"/>
</dbReference>
<dbReference type="SUPFAM" id="SSF48452">
    <property type="entry name" value="TPR-like"/>
    <property type="match status" value="1"/>
</dbReference>
<sequence>MHVSARTLAGAAAAVVASAPLFAQNPAPAPAGACTIDQAAPGQLAVASLSLTKAVASSKPEDRAKNVRDAVKRLTEKPAQFAANEPERQFALARALMLYAEPLPGPVYTAKRGDVGFVTEKEAPIDLLAAADSAFTAAERGRPGCTATIAQYRAQQPWLKLVNASVAAVNAQKPDSAELYAKQALVVNRSNPYPYVVIANVARARNNPAAVLENSRRVIETAGTDTSYNDVRQRALVDVGYYTSEQAKTAPAAQKAALNAEAVKALRAYLAEAPNGAEAPAVQAQLAMVLGATGDSAAVAATYSGMLANPEPYSDIALAQAGVTAERAKRLPDALKLYEASLKKNPYFRDVLYNLASAYYDAKQFDAMGPVVGRLLAVDPNNPDNYLLKAYFHQGKMNAIKTGPAKKLHTDSLLAWNTKSKSAPVAVKITGFQRGEAKSTVTGTVENRGAAAKAYALTVEFLDKDGRVVATQRADVGSVGPKASKPFTVTADGPGVVAYRYQPLG</sequence>
<reference evidence="2" key="1">
    <citation type="submission" date="2020-02" db="EMBL/GenBank/DDBJ databases">
        <authorList>
            <person name="Meier V. D."/>
        </authorList>
    </citation>
    <scope>NUCLEOTIDE SEQUENCE</scope>
    <source>
        <strain evidence="2">AVDCRST_MAG11</strain>
    </source>
</reference>
<name>A0A6J4L5L0_9BACT</name>
<keyword evidence="1" id="KW-0732">Signal</keyword>
<organism evidence="2">
    <name type="scientific">uncultured Gemmatimonadaceae bacterium</name>
    <dbReference type="NCBI Taxonomy" id="246130"/>
    <lineage>
        <taxon>Bacteria</taxon>
        <taxon>Pseudomonadati</taxon>
        <taxon>Gemmatimonadota</taxon>
        <taxon>Gemmatimonadia</taxon>
        <taxon>Gemmatimonadales</taxon>
        <taxon>Gemmatimonadaceae</taxon>
        <taxon>environmental samples</taxon>
    </lineage>
</organism>
<evidence type="ECO:0000256" key="1">
    <source>
        <dbReference type="SAM" id="SignalP"/>
    </source>
</evidence>
<evidence type="ECO:0000313" key="2">
    <source>
        <dbReference type="EMBL" id="CAA9323281.1"/>
    </source>
</evidence>
<proteinExistence type="predicted"/>
<dbReference type="InterPro" id="IPR011990">
    <property type="entry name" value="TPR-like_helical_dom_sf"/>
</dbReference>
<protein>
    <submittedName>
        <fullName evidence="2">Uncharacterized protein</fullName>
    </submittedName>
</protein>